<name>A0ABN3LXZ7_9ACTN</name>
<feature type="compositionally biased region" description="Gly residues" evidence="2">
    <location>
        <begin position="360"/>
        <end position="370"/>
    </location>
</feature>
<feature type="region of interest" description="Disordered" evidence="2">
    <location>
        <begin position="311"/>
        <end position="370"/>
    </location>
</feature>
<evidence type="ECO:0000256" key="1">
    <source>
        <dbReference type="ARBA" id="ARBA00022729"/>
    </source>
</evidence>
<comment type="caution">
    <text evidence="5">The sequence shown here is derived from an EMBL/GenBank/DDBJ whole genome shotgun (WGS) entry which is preliminary data.</text>
</comment>
<evidence type="ECO:0000313" key="5">
    <source>
        <dbReference type="EMBL" id="GAA2492331.1"/>
    </source>
</evidence>
<dbReference type="SUPFAM" id="SSF51261">
    <property type="entry name" value="Duplicated hybrid motif"/>
    <property type="match status" value="1"/>
</dbReference>
<feature type="signal peptide" evidence="3">
    <location>
        <begin position="1"/>
        <end position="31"/>
    </location>
</feature>
<dbReference type="InterPro" id="IPR050570">
    <property type="entry name" value="Cell_wall_metabolism_enzyme"/>
</dbReference>
<proteinExistence type="predicted"/>
<evidence type="ECO:0000256" key="3">
    <source>
        <dbReference type="SAM" id="SignalP"/>
    </source>
</evidence>
<accession>A0ABN3LXZ7</accession>
<evidence type="ECO:0000256" key="2">
    <source>
        <dbReference type="SAM" id="MobiDB-lite"/>
    </source>
</evidence>
<sequence length="370" mass="36296">MAVAVVVAVRWGAGPVIGLLLAAGTAHPAQATPDRPGPGAGAGAGAGAGTDVRTAPREAARDVAPPTPPGTAGGRAWPVDGAGRRRPVVLRGFEPPPAPWAAGHRGVDLSAPPGAPVRAAAAGTVSFAGPVAGRGVVSVELADSGAPPLRTTYEPVTASVAVGDEVTAGQVVGVVQDTPPHCPGGCLHWGLLRGTVYMDPLSLLPAGMLAAGPPRLLPVSGVPLEPGPAGGRGGTRESAAGDPGAGGSGLGEPEGGEPEGRRPAAQVLRAGNTGNAAGPGTGRSGPLEAAGAVVLAVCAAWARHCHARHCRARHRHARPGRGDRDGNGCGTRRRGRPRSEPSARRDGTASRDGTARRGGAALGRGTGGPS</sequence>
<dbReference type="InterPro" id="IPR011055">
    <property type="entry name" value="Dup_hybrid_motif"/>
</dbReference>
<organism evidence="5 6">
    <name type="scientific">Streptomyces thermolineatus</name>
    <dbReference type="NCBI Taxonomy" id="44033"/>
    <lineage>
        <taxon>Bacteria</taxon>
        <taxon>Bacillati</taxon>
        <taxon>Actinomycetota</taxon>
        <taxon>Actinomycetes</taxon>
        <taxon>Kitasatosporales</taxon>
        <taxon>Streptomycetaceae</taxon>
        <taxon>Streptomyces</taxon>
    </lineage>
</organism>
<keyword evidence="1 3" id="KW-0732">Signal</keyword>
<feature type="chain" id="PRO_5047002726" description="M23ase beta-sheet core domain-containing protein" evidence="3">
    <location>
        <begin position="32"/>
        <end position="370"/>
    </location>
</feature>
<feature type="region of interest" description="Disordered" evidence="2">
    <location>
        <begin position="28"/>
        <end position="82"/>
    </location>
</feature>
<dbReference type="Proteomes" id="UP001501358">
    <property type="component" value="Unassembled WGS sequence"/>
</dbReference>
<reference evidence="5 6" key="1">
    <citation type="journal article" date="2019" name="Int. J. Syst. Evol. Microbiol.">
        <title>The Global Catalogue of Microorganisms (GCM) 10K type strain sequencing project: providing services to taxonomists for standard genome sequencing and annotation.</title>
        <authorList>
            <consortium name="The Broad Institute Genomics Platform"/>
            <consortium name="The Broad Institute Genome Sequencing Center for Infectious Disease"/>
            <person name="Wu L."/>
            <person name="Ma J."/>
        </authorList>
    </citation>
    <scope>NUCLEOTIDE SEQUENCE [LARGE SCALE GENOMIC DNA]</scope>
    <source>
        <strain evidence="5 6">JCM 6307</strain>
    </source>
</reference>
<protein>
    <recommendedName>
        <fullName evidence="4">M23ase beta-sheet core domain-containing protein</fullName>
    </recommendedName>
</protein>
<dbReference type="PANTHER" id="PTHR21666">
    <property type="entry name" value="PEPTIDASE-RELATED"/>
    <property type="match status" value="1"/>
</dbReference>
<dbReference type="CDD" id="cd12797">
    <property type="entry name" value="M23_peptidase"/>
    <property type="match status" value="1"/>
</dbReference>
<evidence type="ECO:0000313" key="6">
    <source>
        <dbReference type="Proteomes" id="UP001501358"/>
    </source>
</evidence>
<dbReference type="Pfam" id="PF01551">
    <property type="entry name" value="Peptidase_M23"/>
    <property type="match status" value="1"/>
</dbReference>
<dbReference type="InterPro" id="IPR016047">
    <property type="entry name" value="M23ase_b-sheet_dom"/>
</dbReference>
<keyword evidence="6" id="KW-1185">Reference proteome</keyword>
<gene>
    <name evidence="5" type="ORF">GCM10010406_30530</name>
</gene>
<dbReference type="Gene3D" id="2.70.70.10">
    <property type="entry name" value="Glucose Permease (Domain IIA)"/>
    <property type="match status" value="1"/>
</dbReference>
<feature type="domain" description="M23ase beta-sheet core" evidence="4">
    <location>
        <begin position="103"/>
        <end position="200"/>
    </location>
</feature>
<feature type="compositionally biased region" description="Basic and acidic residues" evidence="2">
    <location>
        <begin position="337"/>
        <end position="355"/>
    </location>
</feature>
<evidence type="ECO:0000259" key="4">
    <source>
        <dbReference type="Pfam" id="PF01551"/>
    </source>
</evidence>
<feature type="compositionally biased region" description="Gly residues" evidence="2">
    <location>
        <begin position="243"/>
        <end position="253"/>
    </location>
</feature>
<feature type="region of interest" description="Disordered" evidence="2">
    <location>
        <begin position="220"/>
        <end position="262"/>
    </location>
</feature>
<dbReference type="EMBL" id="BAAATA010000016">
    <property type="protein sequence ID" value="GAA2492331.1"/>
    <property type="molecule type" value="Genomic_DNA"/>
</dbReference>
<feature type="compositionally biased region" description="Gly residues" evidence="2">
    <location>
        <begin position="38"/>
        <end position="48"/>
    </location>
</feature>
<dbReference type="PANTHER" id="PTHR21666:SF289">
    <property type="entry name" value="L-ALA--D-GLU ENDOPEPTIDASE"/>
    <property type="match status" value="1"/>
</dbReference>